<proteinExistence type="predicted"/>
<dbReference type="Proteomes" id="UP000031036">
    <property type="component" value="Unassembled WGS sequence"/>
</dbReference>
<evidence type="ECO:0000313" key="1">
    <source>
        <dbReference type="EMBL" id="KHN84183.1"/>
    </source>
</evidence>
<organism evidence="1 2">
    <name type="scientific">Toxocara canis</name>
    <name type="common">Canine roundworm</name>
    <dbReference type="NCBI Taxonomy" id="6265"/>
    <lineage>
        <taxon>Eukaryota</taxon>
        <taxon>Metazoa</taxon>
        <taxon>Ecdysozoa</taxon>
        <taxon>Nematoda</taxon>
        <taxon>Chromadorea</taxon>
        <taxon>Rhabditida</taxon>
        <taxon>Spirurina</taxon>
        <taxon>Ascaridomorpha</taxon>
        <taxon>Ascaridoidea</taxon>
        <taxon>Toxocaridae</taxon>
        <taxon>Toxocara</taxon>
    </lineage>
</organism>
<accession>A0A0B2VRE0</accession>
<reference evidence="1 2" key="1">
    <citation type="submission" date="2014-11" db="EMBL/GenBank/DDBJ databases">
        <title>Genetic blueprint of the zoonotic pathogen Toxocara canis.</title>
        <authorList>
            <person name="Zhu X.-Q."/>
            <person name="Korhonen P.K."/>
            <person name="Cai H."/>
            <person name="Young N.D."/>
            <person name="Nejsum P."/>
            <person name="von Samson-Himmelstjerna G."/>
            <person name="Boag P.R."/>
            <person name="Tan P."/>
            <person name="Li Q."/>
            <person name="Min J."/>
            <person name="Yang Y."/>
            <person name="Wang X."/>
            <person name="Fang X."/>
            <person name="Hall R.S."/>
            <person name="Hofmann A."/>
            <person name="Sternberg P.W."/>
            <person name="Jex A.R."/>
            <person name="Gasser R.B."/>
        </authorList>
    </citation>
    <scope>NUCLEOTIDE SEQUENCE [LARGE SCALE GENOMIC DNA]</scope>
    <source>
        <strain evidence="1">PN_DK_2014</strain>
    </source>
</reference>
<protein>
    <submittedName>
        <fullName evidence="1">Uncharacterized protein</fullName>
    </submittedName>
</protein>
<sequence>MIVRIWSPLMQRNDEHNAERPQTALGLPNDVTPEKLDRVGTLFEWAISDDYENCENRDGDMF</sequence>
<gene>
    <name evidence="1" type="ORF">Tcan_09514</name>
</gene>
<comment type="caution">
    <text evidence="1">The sequence shown here is derived from an EMBL/GenBank/DDBJ whole genome shotgun (WGS) entry which is preliminary data.</text>
</comment>
<name>A0A0B2VRE0_TOXCA</name>
<keyword evidence="2" id="KW-1185">Reference proteome</keyword>
<evidence type="ECO:0000313" key="2">
    <source>
        <dbReference type="Proteomes" id="UP000031036"/>
    </source>
</evidence>
<dbReference type="EMBL" id="JPKZ01001038">
    <property type="protein sequence ID" value="KHN84183.1"/>
    <property type="molecule type" value="Genomic_DNA"/>
</dbReference>
<dbReference type="AlphaFoldDB" id="A0A0B2VRE0"/>